<evidence type="ECO:0000313" key="3">
    <source>
        <dbReference type="EMBL" id="MDC4247273.1"/>
    </source>
</evidence>
<dbReference type="Proteomes" id="UP000070452">
    <property type="component" value="Unassembled WGS sequence"/>
</dbReference>
<comment type="caution">
    <text evidence="2">The sequence shown here is derived from an EMBL/GenBank/DDBJ whole genome shotgun (WGS) entry which is preliminary data.</text>
</comment>
<dbReference type="EMBL" id="JAMWMK010000005">
    <property type="protein sequence ID" value="MDC4247273.1"/>
    <property type="molecule type" value="Genomic_DNA"/>
</dbReference>
<dbReference type="Proteomes" id="UP001141166">
    <property type="component" value="Unassembled WGS sequence"/>
</dbReference>
<dbReference type="RefSeq" id="WP_002291816.1">
    <property type="nucleotide sequence ID" value="NZ_CAACXZ010000004.1"/>
</dbReference>
<feature type="transmembrane region" description="Helical" evidence="1">
    <location>
        <begin position="9"/>
        <end position="27"/>
    </location>
</feature>
<keyword evidence="1" id="KW-0812">Transmembrane</keyword>
<evidence type="ECO:0000313" key="4">
    <source>
        <dbReference type="EMBL" id="OTO00197.1"/>
    </source>
</evidence>
<evidence type="ECO:0000256" key="1">
    <source>
        <dbReference type="SAM" id="Phobius"/>
    </source>
</evidence>
<keyword evidence="1" id="KW-0472">Membrane</keyword>
<protein>
    <submittedName>
        <fullName evidence="2">Uncharacterized protein</fullName>
    </submittedName>
</protein>
<feature type="transmembrane region" description="Helical" evidence="1">
    <location>
        <begin position="33"/>
        <end position="53"/>
    </location>
</feature>
<dbReference type="GeneID" id="66497885"/>
<dbReference type="EMBL" id="LRHK01000005">
    <property type="protein sequence ID" value="KWX16662.1"/>
    <property type="molecule type" value="Genomic_DNA"/>
</dbReference>
<keyword evidence="1" id="KW-1133">Transmembrane helix</keyword>
<evidence type="ECO:0000313" key="5">
    <source>
        <dbReference type="Proteomes" id="UP000070452"/>
    </source>
</evidence>
<evidence type="ECO:0000313" key="6">
    <source>
        <dbReference type="Proteomes" id="UP000194737"/>
    </source>
</evidence>
<dbReference type="AlphaFoldDB" id="A0A132P3X5"/>
<reference evidence="4 6" key="2">
    <citation type="submission" date="2017-05" db="EMBL/GenBank/DDBJ databases">
        <title>The Genome Sequence of Enterococcus faecium 6F2_DIV0138.</title>
        <authorList>
            <consortium name="The Broad Institute Genomics Platform"/>
            <consortium name="The Broad Institute Genomic Center for Infectious Diseases"/>
            <person name="Earl A."/>
            <person name="Manson A."/>
            <person name="Schwartman J."/>
            <person name="Gilmore M."/>
            <person name="Abouelleil A."/>
            <person name="Cao P."/>
            <person name="Chapman S."/>
            <person name="Cusick C."/>
            <person name="Shea T."/>
            <person name="Young S."/>
            <person name="Neafsey D."/>
            <person name="Nusbaum C."/>
            <person name="Birren B."/>
        </authorList>
    </citation>
    <scope>NUCLEOTIDE SEQUENCE [LARGE SCALE GENOMIC DNA]</scope>
    <source>
        <strain evidence="4 6">6F2_DIV0138</strain>
    </source>
</reference>
<reference evidence="2 5" key="1">
    <citation type="submission" date="2016-01" db="EMBL/GenBank/DDBJ databases">
        <title>Molecular Mechanisms for transfer of large genomic segments between Enterococcus faecium strains.</title>
        <authorList>
            <person name="Garcia-Solache M.A."/>
            <person name="Lebreton F."/>
            <person name="Mclaughlin R.E."/>
            <person name="Whiteaker J.D."/>
            <person name="Gilmore M.S."/>
            <person name="Rice L.B."/>
        </authorList>
    </citation>
    <scope>NUCLEOTIDE SEQUENCE [LARGE SCALE GENOMIC DNA]</scope>
    <source>
        <strain evidence="2 5">D344RRF x C68</strain>
    </source>
</reference>
<dbReference type="PATRIC" id="fig|1352.724.peg.2654"/>
<organism evidence="2 5">
    <name type="scientific">Enterococcus faecium</name>
    <name type="common">Streptococcus faecium</name>
    <dbReference type="NCBI Taxonomy" id="1352"/>
    <lineage>
        <taxon>Bacteria</taxon>
        <taxon>Bacillati</taxon>
        <taxon>Bacillota</taxon>
        <taxon>Bacilli</taxon>
        <taxon>Lactobacillales</taxon>
        <taxon>Enterococcaceae</taxon>
        <taxon>Enterococcus</taxon>
    </lineage>
</organism>
<gene>
    <name evidence="4" type="ORF">A5804_001691</name>
    <name evidence="2" type="ORF">AWT83_14190</name>
    <name evidence="3" type="ORF">M3X98_04280</name>
</gene>
<reference evidence="3" key="3">
    <citation type="submission" date="2022-05" db="EMBL/GenBank/DDBJ databases">
        <title>Draft genome sequences of Clostridium perfringens strains isolated from Peru.</title>
        <authorList>
            <person name="Hurtado R."/>
            <person name="Lima L."/>
            <person name="Sousa T."/>
            <person name="Jaiswal A.K."/>
            <person name="Tiwari S."/>
            <person name="Maturrano L."/>
            <person name="Brenig B."/>
            <person name="Azevedo V."/>
        </authorList>
    </citation>
    <scope>NUCLEOTIDE SEQUENCE</scope>
    <source>
        <strain evidence="3">CP4</strain>
    </source>
</reference>
<dbReference type="Proteomes" id="UP000194737">
    <property type="component" value="Unassembled WGS sequence"/>
</dbReference>
<evidence type="ECO:0000313" key="2">
    <source>
        <dbReference type="EMBL" id="KWX16662.1"/>
    </source>
</evidence>
<dbReference type="EMBL" id="NGLB01000001">
    <property type="protein sequence ID" value="OTO00197.1"/>
    <property type="molecule type" value="Genomic_DNA"/>
</dbReference>
<proteinExistence type="predicted"/>
<name>A0A132P3X5_ENTFC</name>
<accession>A0A132P3X5</accession>
<sequence length="86" mass="10399">MKREETDKIKWTVALCGTLLLFLYGLFTQNIIINLLVIFFALVIYKYGNHVLFREYDEKRKRKIEESIKIKEATKEILREKSFIKR</sequence>